<dbReference type="InParanoid" id="W5NAV2"/>
<evidence type="ECO:0000256" key="1">
    <source>
        <dbReference type="ARBA" id="ARBA00004123"/>
    </source>
</evidence>
<dbReference type="SMART" id="SM00339">
    <property type="entry name" value="FH"/>
    <property type="match status" value="1"/>
</dbReference>
<feature type="region of interest" description="Disordered" evidence="11">
    <location>
        <begin position="158"/>
        <end position="202"/>
    </location>
</feature>
<dbReference type="PANTHER" id="PTHR45796">
    <property type="entry name" value="FORKHEAD BOX P, ISOFORM C"/>
    <property type="match status" value="1"/>
</dbReference>
<dbReference type="PRINTS" id="PR00053">
    <property type="entry name" value="FORKHEAD"/>
</dbReference>
<evidence type="ECO:0000313" key="14">
    <source>
        <dbReference type="Proteomes" id="UP000018468"/>
    </source>
</evidence>
<evidence type="ECO:0000256" key="8">
    <source>
        <dbReference type="ARBA" id="ARBA00023163"/>
    </source>
</evidence>
<feature type="DNA-binding region" description="Fork-head" evidence="10">
    <location>
        <begin position="350"/>
        <end position="436"/>
    </location>
</feature>
<dbReference type="InterPro" id="IPR036388">
    <property type="entry name" value="WH-like_DNA-bd_sf"/>
</dbReference>
<evidence type="ECO:0000256" key="2">
    <source>
        <dbReference type="ARBA" id="ARBA00022491"/>
    </source>
</evidence>
<dbReference type="GO" id="GO:0005634">
    <property type="term" value="C:nucleus"/>
    <property type="evidence" value="ECO:0000318"/>
    <property type="project" value="GO_Central"/>
</dbReference>
<evidence type="ECO:0000259" key="12">
    <source>
        <dbReference type="PROSITE" id="PS50039"/>
    </source>
</evidence>
<dbReference type="GO" id="GO:0000978">
    <property type="term" value="F:RNA polymerase II cis-regulatory region sequence-specific DNA binding"/>
    <property type="evidence" value="ECO:0000318"/>
    <property type="project" value="GO_Central"/>
</dbReference>
<evidence type="ECO:0000256" key="7">
    <source>
        <dbReference type="ARBA" id="ARBA00023125"/>
    </source>
</evidence>
<feature type="compositionally biased region" description="Polar residues" evidence="11">
    <location>
        <begin position="1"/>
        <end position="22"/>
    </location>
</feature>
<dbReference type="PROSITE" id="PS00658">
    <property type="entry name" value="FORK_HEAD_2"/>
    <property type="match status" value="1"/>
</dbReference>
<dbReference type="InterPro" id="IPR047413">
    <property type="entry name" value="FH_FOXP3"/>
</dbReference>
<keyword evidence="7 10" id="KW-0238">DNA-binding</keyword>
<dbReference type="CDD" id="cd20066">
    <property type="entry name" value="FH_FOXP3"/>
    <property type="match status" value="1"/>
</dbReference>
<dbReference type="Gene3D" id="1.10.10.10">
    <property type="entry name" value="Winged helix-like DNA-binding domain superfamily/Winged helix DNA-binding domain"/>
    <property type="match status" value="1"/>
</dbReference>
<dbReference type="InterPro" id="IPR036390">
    <property type="entry name" value="WH_DNA-bd_sf"/>
</dbReference>
<dbReference type="OMA" id="SMQMKAR"/>
<dbReference type="Pfam" id="PF16159">
    <property type="entry name" value="FOXP-CC"/>
    <property type="match status" value="1"/>
</dbReference>
<evidence type="ECO:0000256" key="10">
    <source>
        <dbReference type="PROSITE-ProRule" id="PRU00089"/>
    </source>
</evidence>
<dbReference type="KEGG" id="loc:102689365"/>
<protein>
    <submittedName>
        <fullName evidence="13">Forkhead box P3</fullName>
    </submittedName>
</protein>
<comment type="subcellular location">
    <subcellularLocation>
        <location evidence="1 10">Nucleus</location>
    </subcellularLocation>
</comment>
<dbReference type="STRING" id="7918.ENSLOCP00000017761"/>
<name>W5NAV2_LEPOC</name>
<evidence type="ECO:0000256" key="9">
    <source>
        <dbReference type="ARBA" id="ARBA00023242"/>
    </source>
</evidence>
<dbReference type="EMBL" id="AHAT01006690">
    <property type="status" value="NOT_ANNOTATED_CDS"/>
    <property type="molecule type" value="Genomic_DNA"/>
</dbReference>
<sequence>MPGSESKTQSSAAASRGCQQQNERPEPPSQTPPQSSGRSPPQHQAQASQASQASAGQGAFPVLLGPRGPLISSAQLQALFLQQYANEEVGKQLLQLVSLNPLQFGQHRPSVLRRGGHLVPQALSSLSSLAAPLSGVNPAPKSDSVPECKVEANGNLAVPSHRQTSSSPQHTSTSPQPRKTSPPVKLGSTLNSRNDGPVQQVPESSKTLFVNGVCKWPGCEELFEEYSLFLQHLYSDHSPGEKSMAQWRVQKQVVLQMENQLAVEKQRLVAMQLHLQLCDQRSAGSKALELSEGPHNYTLTLPQPRLLEGSPTGSKDTPELVRPGYWHVPSSHLMPEIVPSIEYYKYTNIRPPYTYASLIRWAILESPEKQLTLNEIYHWFMRMFFYFRHNTATWKNAVRHNLSLHKCFVRVEGGKGAVWTVDETEFQRRKGQKFSRDHDVKWVGPYAYFCPQEAWAGSS</sequence>
<dbReference type="GO" id="GO:0001227">
    <property type="term" value="F:DNA-binding transcription repressor activity, RNA polymerase II-specific"/>
    <property type="evidence" value="ECO:0000318"/>
    <property type="project" value="GO_Central"/>
</dbReference>
<dbReference type="Ensembl" id="ENSLOCT00000017793.1">
    <property type="protein sequence ID" value="ENSLOCP00000017761.1"/>
    <property type="gene ID" value="ENSLOCG00000014427.1"/>
</dbReference>
<dbReference type="FunFam" id="1.10.10.10:FF:000010">
    <property type="entry name" value="Forkhead box P2 isoform B"/>
    <property type="match status" value="1"/>
</dbReference>
<feature type="compositionally biased region" description="Low complexity" evidence="11">
    <location>
        <begin position="32"/>
        <end position="59"/>
    </location>
</feature>
<reference evidence="14" key="1">
    <citation type="submission" date="2011-12" db="EMBL/GenBank/DDBJ databases">
        <title>The Draft Genome of Lepisosteus oculatus.</title>
        <authorList>
            <consortium name="The Broad Institute Genome Assembly &amp; Analysis Group"/>
            <consortium name="Computational R&amp;D Group"/>
            <consortium name="and Sequencing Platform"/>
            <person name="Di Palma F."/>
            <person name="Alfoldi J."/>
            <person name="Johnson J."/>
            <person name="Berlin A."/>
            <person name="Gnerre S."/>
            <person name="Jaffe D."/>
            <person name="MacCallum I."/>
            <person name="Young S."/>
            <person name="Walker B.J."/>
            <person name="Lander E.S."/>
            <person name="Lindblad-Toh K."/>
        </authorList>
    </citation>
    <scope>NUCLEOTIDE SEQUENCE [LARGE SCALE GENOMIC DNA]</scope>
</reference>
<dbReference type="InterPro" id="IPR032354">
    <property type="entry name" value="FOXP-CC"/>
</dbReference>
<dbReference type="Pfam" id="PF00250">
    <property type="entry name" value="Forkhead"/>
    <property type="match status" value="1"/>
</dbReference>
<dbReference type="EMBL" id="AHAT01006691">
    <property type="status" value="NOT_ANNOTATED_CDS"/>
    <property type="molecule type" value="Genomic_DNA"/>
</dbReference>
<dbReference type="GO" id="GO:0006357">
    <property type="term" value="P:regulation of transcription by RNA polymerase II"/>
    <property type="evidence" value="ECO:0000318"/>
    <property type="project" value="GO_Central"/>
</dbReference>
<dbReference type="eggNOG" id="KOG4385">
    <property type="taxonomic scope" value="Eukaryota"/>
</dbReference>
<evidence type="ECO:0000256" key="5">
    <source>
        <dbReference type="ARBA" id="ARBA00022833"/>
    </source>
</evidence>
<dbReference type="InterPro" id="IPR050998">
    <property type="entry name" value="FOXP"/>
</dbReference>
<dbReference type="PANTHER" id="PTHR45796:SF2">
    <property type="entry name" value="FORKHEAD BOX P3"/>
    <property type="match status" value="1"/>
</dbReference>
<keyword evidence="4" id="KW-0863">Zinc-finger</keyword>
<keyword evidence="5" id="KW-0862">Zinc</keyword>
<organism evidence="13 14">
    <name type="scientific">Lepisosteus oculatus</name>
    <name type="common">Spotted gar</name>
    <dbReference type="NCBI Taxonomy" id="7918"/>
    <lineage>
        <taxon>Eukaryota</taxon>
        <taxon>Metazoa</taxon>
        <taxon>Chordata</taxon>
        <taxon>Craniata</taxon>
        <taxon>Vertebrata</taxon>
        <taxon>Euteleostomi</taxon>
        <taxon>Actinopterygii</taxon>
        <taxon>Neopterygii</taxon>
        <taxon>Holostei</taxon>
        <taxon>Semionotiformes</taxon>
        <taxon>Lepisosteidae</taxon>
        <taxon>Lepisosteus</taxon>
    </lineage>
</organism>
<keyword evidence="14" id="KW-1185">Reference proteome</keyword>
<evidence type="ECO:0000256" key="6">
    <source>
        <dbReference type="ARBA" id="ARBA00023015"/>
    </source>
</evidence>
<feature type="region of interest" description="Disordered" evidence="11">
    <location>
        <begin position="1"/>
        <end position="62"/>
    </location>
</feature>
<dbReference type="InterPro" id="IPR001766">
    <property type="entry name" value="Fork_head_dom"/>
</dbReference>
<dbReference type="InterPro" id="IPR030456">
    <property type="entry name" value="TF_fork_head_CS_2"/>
</dbReference>
<dbReference type="OrthoDB" id="5830876at2759"/>
<reference evidence="13" key="2">
    <citation type="submission" date="2025-08" db="UniProtKB">
        <authorList>
            <consortium name="Ensembl"/>
        </authorList>
    </citation>
    <scope>IDENTIFICATION</scope>
</reference>
<dbReference type="Bgee" id="ENSLOCG00000014427">
    <property type="expression patterns" value="Expressed in testis and 9 other cell types or tissues"/>
</dbReference>
<evidence type="ECO:0000256" key="3">
    <source>
        <dbReference type="ARBA" id="ARBA00022723"/>
    </source>
</evidence>
<evidence type="ECO:0000256" key="4">
    <source>
        <dbReference type="ARBA" id="ARBA00022771"/>
    </source>
</evidence>
<keyword evidence="8" id="KW-0804">Transcription</keyword>
<dbReference type="FunCoup" id="W5NAV2">
    <property type="interactions" value="7"/>
</dbReference>
<dbReference type="Gene3D" id="1.20.5.340">
    <property type="match status" value="1"/>
</dbReference>
<feature type="compositionally biased region" description="Low complexity" evidence="11">
    <location>
        <begin position="159"/>
        <end position="178"/>
    </location>
</feature>
<evidence type="ECO:0000313" key="13">
    <source>
        <dbReference type="Ensembl" id="ENSLOCP00000017761.1"/>
    </source>
</evidence>
<dbReference type="PROSITE" id="PS50039">
    <property type="entry name" value="FORK_HEAD_3"/>
    <property type="match status" value="1"/>
</dbReference>
<reference evidence="13" key="3">
    <citation type="submission" date="2025-09" db="UniProtKB">
        <authorList>
            <consortium name="Ensembl"/>
        </authorList>
    </citation>
    <scope>IDENTIFICATION</scope>
</reference>
<feature type="domain" description="Fork-head" evidence="12">
    <location>
        <begin position="350"/>
        <end position="436"/>
    </location>
</feature>
<dbReference type="SUPFAM" id="SSF46785">
    <property type="entry name" value="Winged helix' DNA-binding domain"/>
    <property type="match status" value="1"/>
</dbReference>
<evidence type="ECO:0000256" key="11">
    <source>
        <dbReference type="SAM" id="MobiDB-lite"/>
    </source>
</evidence>
<dbReference type="GO" id="GO:0008270">
    <property type="term" value="F:zinc ion binding"/>
    <property type="evidence" value="ECO:0007669"/>
    <property type="project" value="UniProtKB-KW"/>
</dbReference>
<accession>W5NAV2</accession>
<keyword evidence="6" id="KW-0805">Transcription regulation</keyword>
<keyword evidence="3" id="KW-0479">Metal-binding</keyword>
<dbReference type="AlphaFoldDB" id="W5NAV2"/>
<keyword evidence="2" id="KW-0678">Repressor</keyword>
<proteinExistence type="predicted"/>
<dbReference type="GeneTree" id="ENSGT00940000165955"/>
<keyword evidence="9 10" id="KW-0539">Nucleus</keyword>
<dbReference type="Proteomes" id="UP000018468">
    <property type="component" value="Linkage group LG1"/>
</dbReference>